<dbReference type="PANTHER" id="PTHR31302">
    <property type="entry name" value="TRANSMEMBRANE PROTEIN WITH METALLOPHOSPHOESTERASE DOMAIN-RELATED"/>
    <property type="match status" value="1"/>
</dbReference>
<name>A0A7D7R9N6_PLAMR</name>
<sequence length="299" mass="33019">MKTIRNIALILVGLLLAVVAYGFFEPYLLDVTEEQAVVPNLPQEWEGSEIAVLGDFQIGLWGDNADTIEEAVEEIVERDPVAVLMLGDFIYHPQNETQEKVSENIEVLKPLKDANIPMYTVMGNHDFGLKEKNSKPLNEAAERMRQALKELGVKVLHNESIMLTTDDSADDTSGLYLAGVGSNWMDEDDAAKALEGIPAEAARVVMMHNPNSFKKFPADSAPFAVAGHTHGGQIRLPGMPDWSWMDLTAEEEKHTDGWIEDYGAAGNQLYVNRGIGMSTVPIRIHAKPELTMFTLASKK</sequence>
<evidence type="ECO:0000259" key="3">
    <source>
        <dbReference type="Pfam" id="PF00149"/>
    </source>
</evidence>
<dbReference type="GO" id="GO:0016020">
    <property type="term" value="C:membrane"/>
    <property type="evidence" value="ECO:0007669"/>
    <property type="project" value="GOC"/>
</dbReference>
<dbReference type="Proteomes" id="UP000514716">
    <property type="component" value="Chromosome"/>
</dbReference>
<gene>
    <name evidence="4" type="ORF">H1Q58_15060</name>
</gene>
<dbReference type="EMBL" id="CP059540">
    <property type="protein sequence ID" value="QMT17258.1"/>
    <property type="molecule type" value="Genomic_DNA"/>
</dbReference>
<dbReference type="Gene3D" id="3.60.21.10">
    <property type="match status" value="1"/>
</dbReference>
<keyword evidence="5" id="KW-1185">Reference proteome</keyword>
<evidence type="ECO:0000313" key="4">
    <source>
        <dbReference type="EMBL" id="QMT17258.1"/>
    </source>
</evidence>
<accession>A0A7D7R9N6</accession>
<dbReference type="RefSeq" id="WP_182091961.1">
    <property type="nucleotide sequence ID" value="NZ_CP059540.1"/>
</dbReference>
<protein>
    <submittedName>
        <fullName evidence="4">Metallophosphoesterase</fullName>
    </submittedName>
</protein>
<evidence type="ECO:0000313" key="5">
    <source>
        <dbReference type="Proteomes" id="UP000514716"/>
    </source>
</evidence>
<dbReference type="Pfam" id="PF00149">
    <property type="entry name" value="Metallophos"/>
    <property type="match status" value="1"/>
</dbReference>
<feature type="domain" description="Calcineurin-like phosphoesterase" evidence="3">
    <location>
        <begin position="50"/>
        <end position="230"/>
    </location>
</feature>
<reference evidence="4 5" key="1">
    <citation type="submission" date="2020-07" db="EMBL/GenBank/DDBJ databases">
        <title>Screening of a cold-adapted Planococcus bacterium producing protease in traditional shrimp paste and protease identification by genome sequencing.</title>
        <authorList>
            <person name="Gao R."/>
            <person name="Leng W."/>
            <person name="Chu Q."/>
            <person name="Wu X."/>
            <person name="Liu H."/>
            <person name="Li X."/>
        </authorList>
    </citation>
    <scope>NUCLEOTIDE SEQUENCE [LARGE SCALE GENOMIC DNA]</scope>
    <source>
        <strain evidence="4 5">XJ11</strain>
    </source>
</reference>
<dbReference type="PANTHER" id="PTHR31302:SF31">
    <property type="entry name" value="PHOSPHODIESTERASE YAEI"/>
    <property type="match status" value="1"/>
</dbReference>
<dbReference type="InterPro" id="IPR004843">
    <property type="entry name" value="Calcineurin-like_PHP"/>
</dbReference>
<dbReference type="GO" id="GO:0046872">
    <property type="term" value="F:metal ion binding"/>
    <property type="evidence" value="ECO:0007669"/>
    <property type="project" value="UniProtKB-KW"/>
</dbReference>
<dbReference type="SUPFAM" id="SSF56300">
    <property type="entry name" value="Metallo-dependent phosphatases"/>
    <property type="match status" value="1"/>
</dbReference>
<dbReference type="KEGG" id="pdec:H1Q58_15060"/>
<keyword evidence="2" id="KW-0378">Hydrolase</keyword>
<keyword evidence="1" id="KW-0479">Metal-binding</keyword>
<evidence type="ECO:0000256" key="2">
    <source>
        <dbReference type="ARBA" id="ARBA00022801"/>
    </source>
</evidence>
<organism evidence="4 5">
    <name type="scientific">Planococcus maritimus</name>
    <dbReference type="NCBI Taxonomy" id="192421"/>
    <lineage>
        <taxon>Bacteria</taxon>
        <taxon>Bacillati</taxon>
        <taxon>Bacillota</taxon>
        <taxon>Bacilli</taxon>
        <taxon>Bacillales</taxon>
        <taxon>Caryophanaceae</taxon>
        <taxon>Planococcus</taxon>
    </lineage>
</organism>
<dbReference type="GO" id="GO:0008758">
    <property type="term" value="F:UDP-2,3-diacylglucosamine hydrolase activity"/>
    <property type="evidence" value="ECO:0007669"/>
    <property type="project" value="TreeGrafter"/>
</dbReference>
<proteinExistence type="predicted"/>
<dbReference type="GO" id="GO:0009245">
    <property type="term" value="P:lipid A biosynthetic process"/>
    <property type="evidence" value="ECO:0007669"/>
    <property type="project" value="TreeGrafter"/>
</dbReference>
<dbReference type="InterPro" id="IPR051158">
    <property type="entry name" value="Metallophosphoesterase_sf"/>
</dbReference>
<dbReference type="AlphaFoldDB" id="A0A7D7R9N6"/>
<evidence type="ECO:0000256" key="1">
    <source>
        <dbReference type="ARBA" id="ARBA00022723"/>
    </source>
</evidence>
<dbReference type="InterPro" id="IPR029052">
    <property type="entry name" value="Metallo-depent_PP-like"/>
</dbReference>